<feature type="transmembrane region" description="Helical" evidence="1">
    <location>
        <begin position="335"/>
        <end position="352"/>
    </location>
</feature>
<evidence type="ECO:0000256" key="1">
    <source>
        <dbReference type="SAM" id="Phobius"/>
    </source>
</evidence>
<gene>
    <name evidence="2" type="ORF">KTH90_21920</name>
</gene>
<comment type="caution">
    <text evidence="2">The sequence shown here is derived from an EMBL/GenBank/DDBJ whole genome shotgun (WGS) entry which is preliminary data.</text>
</comment>
<dbReference type="PANTHER" id="PTHR37305:SF1">
    <property type="entry name" value="MEMBRANE PROTEIN"/>
    <property type="match status" value="1"/>
</dbReference>
<keyword evidence="1" id="KW-0812">Transmembrane</keyword>
<dbReference type="EMBL" id="JAHQCX010000022">
    <property type="protein sequence ID" value="MBU9728652.1"/>
    <property type="molecule type" value="Genomic_DNA"/>
</dbReference>
<keyword evidence="3" id="KW-1185">Reference proteome</keyword>
<accession>A0ABS6KDR3</accession>
<proteinExistence type="predicted"/>
<feature type="transmembrane region" description="Helical" evidence="1">
    <location>
        <begin position="148"/>
        <end position="168"/>
    </location>
</feature>
<protein>
    <recommendedName>
        <fullName evidence="4">ABC transporter permease</fullName>
    </recommendedName>
</protein>
<organism evidence="2 3">
    <name type="scientific">Diplocloster modestus</name>
    <dbReference type="NCBI Taxonomy" id="2850322"/>
    <lineage>
        <taxon>Bacteria</taxon>
        <taxon>Bacillati</taxon>
        <taxon>Bacillota</taxon>
        <taxon>Clostridia</taxon>
        <taxon>Lachnospirales</taxon>
        <taxon>Lachnospiraceae</taxon>
        <taxon>Diplocloster</taxon>
    </lineage>
</organism>
<feature type="transmembrane region" description="Helical" evidence="1">
    <location>
        <begin position="16"/>
        <end position="34"/>
    </location>
</feature>
<dbReference type="PANTHER" id="PTHR37305">
    <property type="entry name" value="INTEGRAL MEMBRANE PROTEIN-RELATED"/>
    <property type="match status" value="1"/>
</dbReference>
<sequence>MKMFRTELYKLCHKKIAVIGLLCLVFISVFYFYASGIEDTMVTDNGKTYLGMDAVRIDRKIARPYQGVMTLDKARQILDKYGFADLENHTGNFNFCNEFVTRYMTNAGRDDGKDVHLHTPEESGLIRQVAAGGITFGYTRGWSSFLETYILIFVCLCIYLSIVITPLFSEEYALRTADILLTTAHGKKRDIHVKYAVCFSAAVGLTLFMYALTFLLYGFAYGFDGLGASASLMDMVDPGTKMPVWAVLALLLGCSVLAAWLHTCITIWISSCFRQPFLVVILSVIQYLAPWAVNQIILGALPVTFLSMWLRRFTMLFPFYLLFAWGYHDPVSFKVFKLLFFAAFSTLCLLLARRKYGHYQAGN</sequence>
<keyword evidence="1" id="KW-0472">Membrane</keyword>
<dbReference type="RefSeq" id="WP_238727483.1">
    <property type="nucleotide sequence ID" value="NZ_JAHQCX010000022.1"/>
</dbReference>
<feature type="transmembrane region" description="Helical" evidence="1">
    <location>
        <begin position="195"/>
        <end position="223"/>
    </location>
</feature>
<evidence type="ECO:0008006" key="4">
    <source>
        <dbReference type="Google" id="ProtNLM"/>
    </source>
</evidence>
<evidence type="ECO:0000313" key="2">
    <source>
        <dbReference type="EMBL" id="MBU9728652.1"/>
    </source>
</evidence>
<reference evidence="2 3" key="1">
    <citation type="submission" date="2021-06" db="EMBL/GenBank/DDBJ databases">
        <title>Description of novel taxa of the family Lachnospiraceae.</title>
        <authorList>
            <person name="Chaplin A.V."/>
            <person name="Sokolova S.R."/>
            <person name="Pikina A.P."/>
            <person name="Korzhanova M."/>
            <person name="Belova V."/>
            <person name="Korostin D."/>
            <person name="Efimov B.A."/>
        </authorList>
    </citation>
    <scope>NUCLEOTIDE SEQUENCE [LARGE SCALE GENOMIC DNA]</scope>
    <source>
        <strain evidence="2 3">ASD4241</strain>
    </source>
</reference>
<feature type="transmembrane region" description="Helical" evidence="1">
    <location>
        <begin position="277"/>
        <end position="297"/>
    </location>
</feature>
<dbReference type="Proteomes" id="UP001314681">
    <property type="component" value="Unassembled WGS sequence"/>
</dbReference>
<keyword evidence="1" id="KW-1133">Transmembrane helix</keyword>
<evidence type="ECO:0000313" key="3">
    <source>
        <dbReference type="Proteomes" id="UP001314681"/>
    </source>
</evidence>
<feature type="transmembrane region" description="Helical" evidence="1">
    <location>
        <begin position="243"/>
        <end position="265"/>
    </location>
</feature>
<name>A0ABS6KDR3_9FIRM</name>